<gene>
    <name evidence="1" type="ORF">IAD01_02085</name>
</gene>
<proteinExistence type="predicted"/>
<evidence type="ECO:0000313" key="2">
    <source>
        <dbReference type="Proteomes" id="UP000823982"/>
    </source>
</evidence>
<reference evidence="1" key="1">
    <citation type="submission" date="2020-10" db="EMBL/GenBank/DDBJ databases">
        <authorList>
            <person name="Gilroy R."/>
        </authorList>
    </citation>
    <scope>NUCLEOTIDE SEQUENCE</scope>
    <source>
        <strain evidence="1">CHK157-1446</strain>
    </source>
</reference>
<protein>
    <submittedName>
        <fullName evidence="1">Uncharacterized protein</fullName>
    </submittedName>
</protein>
<organism evidence="1 2">
    <name type="scientific">Candidatus Faeciplasma gallinarum</name>
    <dbReference type="NCBI Taxonomy" id="2840799"/>
    <lineage>
        <taxon>Bacteria</taxon>
        <taxon>Bacillati</taxon>
        <taxon>Bacillota</taxon>
        <taxon>Clostridia</taxon>
        <taxon>Eubacteriales</taxon>
        <taxon>Oscillospiraceae</taxon>
        <taxon>Oscillospiraceae incertae sedis</taxon>
        <taxon>Candidatus Faeciplasma</taxon>
    </lineage>
</organism>
<feature type="non-terminal residue" evidence="1">
    <location>
        <position position="242"/>
    </location>
</feature>
<sequence length="242" mass="27701">MDSDKYLNTQIARAICKAAYEKPMTVEEISIATGIPAMYIEDELPRLEYGDAICKIGNNKYATNFIIFRLEDRQYTEGVSEPLVKAISDKFDFLLHSKSTMVNRLDFYGHDFGMERLGFLLIPYILRRKIGTLKSSRLKLDNGPFPPRKDGGYGWFIVEETIDENESCAEYNTGCNVAGDDSGSKSELLSHIYYYWISKYFYNDVYHNRGTRWLCANNIPQNSINGMIAKEKLSDEDAAKLI</sequence>
<dbReference type="EMBL" id="DVIR01000019">
    <property type="protein sequence ID" value="HIS24174.1"/>
    <property type="molecule type" value="Genomic_DNA"/>
</dbReference>
<dbReference type="AlphaFoldDB" id="A0A9D1EN28"/>
<accession>A0A9D1EN28</accession>
<evidence type="ECO:0000313" key="1">
    <source>
        <dbReference type="EMBL" id="HIS24174.1"/>
    </source>
</evidence>
<dbReference type="Proteomes" id="UP000823982">
    <property type="component" value="Unassembled WGS sequence"/>
</dbReference>
<comment type="caution">
    <text evidence="1">The sequence shown here is derived from an EMBL/GenBank/DDBJ whole genome shotgun (WGS) entry which is preliminary data.</text>
</comment>
<reference evidence="1" key="2">
    <citation type="journal article" date="2021" name="PeerJ">
        <title>Extensive microbial diversity within the chicken gut microbiome revealed by metagenomics and culture.</title>
        <authorList>
            <person name="Gilroy R."/>
            <person name="Ravi A."/>
            <person name="Getino M."/>
            <person name="Pursley I."/>
            <person name="Horton D.L."/>
            <person name="Alikhan N.F."/>
            <person name="Baker D."/>
            <person name="Gharbi K."/>
            <person name="Hall N."/>
            <person name="Watson M."/>
            <person name="Adriaenssens E.M."/>
            <person name="Foster-Nyarko E."/>
            <person name="Jarju S."/>
            <person name="Secka A."/>
            <person name="Antonio M."/>
            <person name="Oren A."/>
            <person name="Chaudhuri R.R."/>
            <person name="La Ragione R."/>
            <person name="Hildebrand F."/>
            <person name="Pallen M.J."/>
        </authorList>
    </citation>
    <scope>NUCLEOTIDE SEQUENCE</scope>
    <source>
        <strain evidence="1">CHK157-1446</strain>
    </source>
</reference>
<name>A0A9D1EN28_9FIRM</name>